<dbReference type="SUPFAM" id="SSF56042">
    <property type="entry name" value="PurM C-terminal domain-like"/>
    <property type="match status" value="1"/>
</dbReference>
<dbReference type="NCBIfam" id="NF002098">
    <property type="entry name" value="PRK00943.1"/>
    <property type="match status" value="1"/>
</dbReference>
<dbReference type="Proteomes" id="UP000050417">
    <property type="component" value="Unassembled WGS sequence"/>
</dbReference>
<dbReference type="PANTHER" id="PTHR10256">
    <property type="entry name" value="SELENIDE, WATER DIKINASE"/>
    <property type="match status" value="1"/>
</dbReference>
<dbReference type="FunFam" id="3.90.650.10:FF:000004">
    <property type="entry name" value="Selenide, water dikinase"/>
    <property type="match status" value="1"/>
</dbReference>
<evidence type="ECO:0000256" key="2">
    <source>
        <dbReference type="ARBA" id="ARBA00022741"/>
    </source>
</evidence>
<evidence type="ECO:0000256" key="4">
    <source>
        <dbReference type="ARBA" id="ARBA00022840"/>
    </source>
</evidence>
<dbReference type="InterPro" id="IPR036676">
    <property type="entry name" value="PurM-like_C_sf"/>
</dbReference>
<dbReference type="STRING" id="1134406.ADN00_14510"/>
<dbReference type="Pfam" id="PF00586">
    <property type="entry name" value="AIRS"/>
    <property type="match status" value="1"/>
</dbReference>
<dbReference type="GO" id="GO:0004756">
    <property type="term" value="F:selenide, water dikinase activity"/>
    <property type="evidence" value="ECO:0007669"/>
    <property type="project" value="TreeGrafter"/>
</dbReference>
<name>A0A0N8GLV5_9CHLR</name>
<keyword evidence="1" id="KW-0808">Transferase</keyword>
<evidence type="ECO:0000313" key="9">
    <source>
        <dbReference type="Proteomes" id="UP000050417"/>
    </source>
</evidence>
<dbReference type="AlphaFoldDB" id="A0A0N8GLV5"/>
<comment type="caution">
    <text evidence="8">The sequence shown here is derived from an EMBL/GenBank/DDBJ whole genome shotgun (WGS) entry which is preliminary data.</text>
</comment>
<evidence type="ECO:0000259" key="6">
    <source>
        <dbReference type="Pfam" id="PF00586"/>
    </source>
</evidence>
<dbReference type="InterPro" id="IPR010918">
    <property type="entry name" value="PurM-like_C_dom"/>
</dbReference>
<keyword evidence="2" id="KW-0547">Nucleotide-binding</keyword>
<dbReference type="InterPro" id="IPR036921">
    <property type="entry name" value="PurM-like_N_sf"/>
</dbReference>
<evidence type="ECO:0000256" key="1">
    <source>
        <dbReference type="ARBA" id="ARBA00022679"/>
    </source>
</evidence>
<dbReference type="Pfam" id="PF02769">
    <property type="entry name" value="AIRS_C"/>
    <property type="match status" value="1"/>
</dbReference>
<dbReference type="PATRIC" id="fig|1134406.4.peg.2067"/>
<dbReference type="EMBL" id="LGCL01000035">
    <property type="protein sequence ID" value="KPL73554.1"/>
    <property type="molecule type" value="Genomic_DNA"/>
</dbReference>
<dbReference type="NCBIfam" id="TIGR00476">
    <property type="entry name" value="selD"/>
    <property type="match status" value="1"/>
</dbReference>
<evidence type="ECO:0000259" key="7">
    <source>
        <dbReference type="Pfam" id="PF02769"/>
    </source>
</evidence>
<keyword evidence="3" id="KW-0418">Kinase</keyword>
<feature type="domain" description="PurM-like N-terminal" evidence="6">
    <location>
        <begin position="28"/>
        <end position="134"/>
    </location>
</feature>
<dbReference type="GO" id="GO:0005737">
    <property type="term" value="C:cytoplasm"/>
    <property type="evidence" value="ECO:0007669"/>
    <property type="project" value="TreeGrafter"/>
</dbReference>
<evidence type="ECO:0000313" key="8">
    <source>
        <dbReference type="EMBL" id="KPL73554.1"/>
    </source>
</evidence>
<dbReference type="GO" id="GO:0005524">
    <property type="term" value="F:ATP binding"/>
    <property type="evidence" value="ECO:0007669"/>
    <property type="project" value="UniProtKB-KW"/>
</dbReference>
<dbReference type="PIRSF" id="PIRSF036407">
    <property type="entry name" value="Selenphspht_syn"/>
    <property type="match status" value="1"/>
</dbReference>
<feature type="domain" description="PurM-like C-terminal" evidence="7">
    <location>
        <begin position="146"/>
        <end position="322"/>
    </location>
</feature>
<protein>
    <submittedName>
        <fullName evidence="8">Segregation protein A</fullName>
    </submittedName>
</protein>
<keyword evidence="5" id="KW-0711">Selenium</keyword>
<evidence type="ECO:0000256" key="3">
    <source>
        <dbReference type="ARBA" id="ARBA00022777"/>
    </source>
</evidence>
<sequence length="323" mass="34726">MAQVLRPMENIFQSADYPDLLVGLDSPDDAAVWLVDEQRALVMTTDFFTPVVDDAYDYGAIAAANSLSDVYAMGGQPFLALNIAALPPDLPLEISSEIVRGGAEKAREAGVVIAGGHTIQDKEPKFGLVVIGWVDPHKMLTKNGARPGDLLVLTKPLSFGVVTTAMKQQKALPEEEAEVIGWMKQLNRGAAGLALEFGLHAGTDITGFSLLGHALEMANASKLGLRFDFEAIPILESALRCAKMGYFPGGAFNNLANFGEQVRYTRDLTEYEELILFDPQTSGGLLLCVPPEKIDAFMARAAQMDQPAWVIGEAREGSGIEVG</sequence>
<dbReference type="Gene3D" id="3.90.650.10">
    <property type="entry name" value="PurM-like C-terminal domain"/>
    <property type="match status" value="1"/>
</dbReference>
<reference evidence="8 9" key="1">
    <citation type="submission" date="2015-07" db="EMBL/GenBank/DDBJ databases">
        <title>Genome sequence of Ornatilinea apprima DSM 23815.</title>
        <authorList>
            <person name="Hemp J."/>
            <person name="Ward L.M."/>
            <person name="Pace L.A."/>
            <person name="Fischer W.W."/>
        </authorList>
    </citation>
    <scope>NUCLEOTIDE SEQUENCE [LARGE SCALE GENOMIC DNA]</scope>
    <source>
        <strain evidence="8 9">P3M-1</strain>
    </source>
</reference>
<dbReference type="CDD" id="cd02195">
    <property type="entry name" value="SelD"/>
    <property type="match status" value="1"/>
</dbReference>
<organism evidence="8 9">
    <name type="scientific">Ornatilinea apprima</name>
    <dbReference type="NCBI Taxonomy" id="1134406"/>
    <lineage>
        <taxon>Bacteria</taxon>
        <taxon>Bacillati</taxon>
        <taxon>Chloroflexota</taxon>
        <taxon>Anaerolineae</taxon>
        <taxon>Anaerolineales</taxon>
        <taxon>Anaerolineaceae</taxon>
        <taxon>Ornatilinea</taxon>
    </lineage>
</organism>
<evidence type="ECO:0000256" key="5">
    <source>
        <dbReference type="ARBA" id="ARBA00023266"/>
    </source>
</evidence>
<dbReference type="InterPro" id="IPR004536">
    <property type="entry name" value="SPS/SelD"/>
</dbReference>
<dbReference type="InterPro" id="IPR016188">
    <property type="entry name" value="PurM-like_N"/>
</dbReference>
<keyword evidence="4" id="KW-0067">ATP-binding</keyword>
<dbReference type="Gene3D" id="3.30.1330.10">
    <property type="entry name" value="PurM-like, N-terminal domain"/>
    <property type="match status" value="1"/>
</dbReference>
<proteinExistence type="predicted"/>
<keyword evidence="9" id="KW-1185">Reference proteome</keyword>
<dbReference type="GO" id="GO:0016260">
    <property type="term" value="P:selenocysteine biosynthetic process"/>
    <property type="evidence" value="ECO:0007669"/>
    <property type="project" value="TreeGrafter"/>
</dbReference>
<dbReference type="PANTHER" id="PTHR10256:SF0">
    <property type="entry name" value="INACTIVE SELENIDE, WATER DIKINASE-LIKE PROTEIN-RELATED"/>
    <property type="match status" value="1"/>
</dbReference>
<gene>
    <name evidence="8" type="ORF">ADN00_14510</name>
</gene>
<dbReference type="SUPFAM" id="SSF55326">
    <property type="entry name" value="PurM N-terminal domain-like"/>
    <property type="match status" value="1"/>
</dbReference>
<accession>A0A0N8GLV5</accession>